<evidence type="ECO:0000259" key="2">
    <source>
        <dbReference type="PROSITE" id="PS50234"/>
    </source>
</evidence>
<dbReference type="InterPro" id="IPR002035">
    <property type="entry name" value="VWF_A"/>
</dbReference>
<feature type="compositionally biased region" description="Low complexity" evidence="1">
    <location>
        <begin position="49"/>
        <end position="60"/>
    </location>
</feature>
<evidence type="ECO:0000313" key="4">
    <source>
        <dbReference type="Proteomes" id="UP000799291"/>
    </source>
</evidence>
<dbReference type="OrthoDB" id="2142040at2759"/>
<feature type="compositionally biased region" description="Low complexity" evidence="1">
    <location>
        <begin position="398"/>
        <end position="409"/>
    </location>
</feature>
<feature type="region of interest" description="Disordered" evidence="1">
    <location>
        <begin position="1"/>
        <end position="74"/>
    </location>
</feature>
<evidence type="ECO:0000313" key="3">
    <source>
        <dbReference type="EMBL" id="KAF2681785.1"/>
    </source>
</evidence>
<sequence>MGLASKLAAAGPPPGAYPPQGGQQGGYPGQQSYQAYPGGPPAPQGGPPGQQQPYGAAPPGQYGGPPPSAPAGPAEVGAYRQLLQACIQEKQLQSFYPPNSPIIEQIAQQAPGLINQVIQRWRVAKEVANDVVKLALYDIVIYVDDSGSMQFEEEGSRIKDLRVILERVAFAATLFDKDGISIRFMNTDLSQMRDNNGRPLQDGIATEAQIENVMRGVQFKGLTPMGTSLKRKVIDEIVLPKAQSRQLKKPVLVITVTDGQPAGEPQNAVFDTIRQAFETLARTQYGRGALAFEFAQVGNDEQARKFLGKLDEDPAVGPMVDCTSNFENEQEEMMRAQPPVDLTPDLWIVKLLLGAIDSSYDTKDEKGNRPAQAGLGGPGQYGAPPQQGYGPPGGQQYGGQPNYGAPQGQYGQGPPPGQYQQQPPQGYPPQQPQYGQQPGGYPPQGQQQRPPQQGAYPGQAPYPGGPPPRY</sequence>
<dbReference type="AlphaFoldDB" id="A0A6G1IUE5"/>
<dbReference type="PANTHER" id="PTHR34706:SF2">
    <property type="entry name" value="RFEF"/>
    <property type="match status" value="1"/>
</dbReference>
<feature type="region of interest" description="Disordered" evidence="1">
    <location>
        <begin position="360"/>
        <end position="470"/>
    </location>
</feature>
<protein>
    <recommendedName>
        <fullName evidence="2">VWFA domain-containing protein</fullName>
    </recommendedName>
</protein>
<dbReference type="Proteomes" id="UP000799291">
    <property type="component" value="Unassembled WGS sequence"/>
</dbReference>
<reference evidence="3" key="1">
    <citation type="journal article" date="2020" name="Stud. Mycol.">
        <title>101 Dothideomycetes genomes: a test case for predicting lifestyles and emergence of pathogens.</title>
        <authorList>
            <person name="Haridas S."/>
            <person name="Albert R."/>
            <person name="Binder M."/>
            <person name="Bloem J."/>
            <person name="Labutti K."/>
            <person name="Salamov A."/>
            <person name="Andreopoulos B."/>
            <person name="Baker S."/>
            <person name="Barry K."/>
            <person name="Bills G."/>
            <person name="Bluhm B."/>
            <person name="Cannon C."/>
            <person name="Castanera R."/>
            <person name="Culley D."/>
            <person name="Daum C."/>
            <person name="Ezra D."/>
            <person name="Gonzalez J."/>
            <person name="Henrissat B."/>
            <person name="Kuo A."/>
            <person name="Liang C."/>
            <person name="Lipzen A."/>
            <person name="Lutzoni F."/>
            <person name="Magnuson J."/>
            <person name="Mondo S."/>
            <person name="Nolan M."/>
            <person name="Ohm R."/>
            <person name="Pangilinan J."/>
            <person name="Park H.-J."/>
            <person name="Ramirez L."/>
            <person name="Alfaro M."/>
            <person name="Sun H."/>
            <person name="Tritt A."/>
            <person name="Yoshinaga Y."/>
            <person name="Zwiers L.-H."/>
            <person name="Turgeon B."/>
            <person name="Goodwin S."/>
            <person name="Spatafora J."/>
            <person name="Crous P."/>
            <person name="Grigoriev I."/>
        </authorList>
    </citation>
    <scope>NUCLEOTIDE SEQUENCE</scope>
    <source>
        <strain evidence="3">CBS 122367</strain>
    </source>
</reference>
<dbReference type="Gene3D" id="3.40.50.410">
    <property type="entry name" value="von Willebrand factor, type A domain"/>
    <property type="match status" value="1"/>
</dbReference>
<keyword evidence="4" id="KW-1185">Reference proteome</keyword>
<proteinExistence type="predicted"/>
<organism evidence="3 4">
    <name type="scientific">Lentithecium fluviatile CBS 122367</name>
    <dbReference type="NCBI Taxonomy" id="1168545"/>
    <lineage>
        <taxon>Eukaryota</taxon>
        <taxon>Fungi</taxon>
        <taxon>Dikarya</taxon>
        <taxon>Ascomycota</taxon>
        <taxon>Pezizomycotina</taxon>
        <taxon>Dothideomycetes</taxon>
        <taxon>Pleosporomycetidae</taxon>
        <taxon>Pleosporales</taxon>
        <taxon>Massarineae</taxon>
        <taxon>Lentitheciaceae</taxon>
        <taxon>Lentithecium</taxon>
    </lineage>
</organism>
<dbReference type="PANTHER" id="PTHR34706">
    <property type="entry name" value="SLR1338 PROTEIN"/>
    <property type="match status" value="1"/>
</dbReference>
<feature type="domain" description="VWFA" evidence="2">
    <location>
        <begin position="138"/>
        <end position="346"/>
    </location>
</feature>
<dbReference type="EMBL" id="MU005590">
    <property type="protein sequence ID" value="KAF2681785.1"/>
    <property type="molecule type" value="Genomic_DNA"/>
</dbReference>
<gene>
    <name evidence="3" type="ORF">K458DRAFT_420549</name>
</gene>
<dbReference type="SUPFAM" id="SSF53300">
    <property type="entry name" value="vWA-like"/>
    <property type="match status" value="1"/>
</dbReference>
<accession>A0A6G1IUE5</accession>
<evidence type="ECO:0000256" key="1">
    <source>
        <dbReference type="SAM" id="MobiDB-lite"/>
    </source>
</evidence>
<dbReference type="InterPro" id="IPR036465">
    <property type="entry name" value="vWFA_dom_sf"/>
</dbReference>
<dbReference type="PROSITE" id="PS50234">
    <property type="entry name" value="VWFA"/>
    <property type="match status" value="1"/>
</dbReference>
<feature type="compositionally biased region" description="Low complexity" evidence="1">
    <location>
        <begin position="443"/>
        <end position="462"/>
    </location>
</feature>
<name>A0A6G1IUE5_9PLEO</name>